<dbReference type="Pfam" id="PF08797">
    <property type="entry name" value="HIRAN"/>
    <property type="match status" value="1"/>
</dbReference>
<evidence type="ECO:0000256" key="1">
    <source>
        <dbReference type="ARBA" id="ARBA00022723"/>
    </source>
</evidence>
<gene>
    <name evidence="4" type="ORF">DPMN_096082</name>
</gene>
<evidence type="ECO:0000313" key="5">
    <source>
        <dbReference type="Proteomes" id="UP000828390"/>
    </source>
</evidence>
<organism evidence="4 5">
    <name type="scientific">Dreissena polymorpha</name>
    <name type="common">Zebra mussel</name>
    <name type="synonym">Mytilus polymorpha</name>
    <dbReference type="NCBI Taxonomy" id="45954"/>
    <lineage>
        <taxon>Eukaryota</taxon>
        <taxon>Metazoa</taxon>
        <taxon>Spiralia</taxon>
        <taxon>Lophotrochozoa</taxon>
        <taxon>Mollusca</taxon>
        <taxon>Bivalvia</taxon>
        <taxon>Autobranchia</taxon>
        <taxon>Heteroconchia</taxon>
        <taxon>Euheterodonta</taxon>
        <taxon>Imparidentia</taxon>
        <taxon>Neoheterodontei</taxon>
        <taxon>Myida</taxon>
        <taxon>Dreissenoidea</taxon>
        <taxon>Dreissenidae</taxon>
        <taxon>Dreissena</taxon>
    </lineage>
</organism>
<dbReference type="GO" id="GO:0016818">
    <property type="term" value="F:hydrolase activity, acting on acid anhydrides, in phosphorus-containing anhydrides"/>
    <property type="evidence" value="ECO:0007669"/>
    <property type="project" value="InterPro"/>
</dbReference>
<dbReference type="Gene3D" id="3.30.70.2330">
    <property type="match status" value="1"/>
</dbReference>
<dbReference type="GO" id="GO:0003676">
    <property type="term" value="F:nucleic acid binding"/>
    <property type="evidence" value="ECO:0007669"/>
    <property type="project" value="InterPro"/>
</dbReference>
<evidence type="ECO:0000313" key="4">
    <source>
        <dbReference type="EMBL" id="KAH3853554.1"/>
    </source>
</evidence>
<dbReference type="AlphaFoldDB" id="A0A9D4L931"/>
<proteinExistence type="predicted"/>
<feature type="domain" description="HIRAN" evidence="3">
    <location>
        <begin position="23"/>
        <end position="117"/>
    </location>
</feature>
<name>A0A9D4L931_DREPO</name>
<dbReference type="GO" id="GO:0008270">
    <property type="term" value="F:zinc ion binding"/>
    <property type="evidence" value="ECO:0007669"/>
    <property type="project" value="InterPro"/>
</dbReference>
<dbReference type="EMBL" id="JAIWYP010000003">
    <property type="protein sequence ID" value="KAH3853554.1"/>
    <property type="molecule type" value="Genomic_DNA"/>
</dbReference>
<sequence length="323" mass="36190">MKSMIEIDDEDFGHDDLDDETCFGTLRGNIVGLQYYAGIVNRNEMVALQREPHNPYDCNAIRVLNVVGIQVGHIKRELAKPLAFILDKGLARLEGVVPFGSKNVFSMPIDLTLWGKPEHHGEAVSKLKGCGYFLTGGSPLSSAVGASLSQGPSNGGQRIMQPCQPRRTYLTPAEVKNELDKVFENIEKGDKTSLAEPAEAIVTQLYPHQKQALNWMIVRENKAILPPFWEERDGQYFNTVLNFTTKIRPPSVCGVVRKRHPMITLIVSNFVNNEPLARPSRSERLALLKAKVLEIETLLKTRGLAWFNILGEVKRDRLEVFLS</sequence>
<reference evidence="4" key="1">
    <citation type="journal article" date="2019" name="bioRxiv">
        <title>The Genome of the Zebra Mussel, Dreissena polymorpha: A Resource for Invasive Species Research.</title>
        <authorList>
            <person name="McCartney M.A."/>
            <person name="Auch B."/>
            <person name="Kono T."/>
            <person name="Mallez S."/>
            <person name="Zhang Y."/>
            <person name="Obille A."/>
            <person name="Becker A."/>
            <person name="Abrahante J.E."/>
            <person name="Garbe J."/>
            <person name="Badalamenti J.P."/>
            <person name="Herman A."/>
            <person name="Mangelson H."/>
            <person name="Liachko I."/>
            <person name="Sullivan S."/>
            <person name="Sone E.D."/>
            <person name="Koren S."/>
            <person name="Silverstein K.A.T."/>
            <person name="Beckman K.B."/>
            <person name="Gohl D.M."/>
        </authorList>
    </citation>
    <scope>NUCLEOTIDE SEQUENCE</scope>
    <source>
        <strain evidence="4">Duluth1</strain>
        <tissue evidence="4">Whole animal</tissue>
    </source>
</reference>
<dbReference type="Proteomes" id="UP000828390">
    <property type="component" value="Unassembled WGS sequence"/>
</dbReference>
<keyword evidence="5" id="KW-1185">Reference proteome</keyword>
<evidence type="ECO:0000259" key="3">
    <source>
        <dbReference type="SMART" id="SM00910"/>
    </source>
</evidence>
<dbReference type="SMART" id="SM00910">
    <property type="entry name" value="HIRAN"/>
    <property type="match status" value="1"/>
</dbReference>
<protein>
    <recommendedName>
        <fullName evidence="3">HIRAN domain-containing protein</fullName>
    </recommendedName>
</protein>
<reference evidence="4" key="2">
    <citation type="submission" date="2020-11" db="EMBL/GenBank/DDBJ databases">
        <authorList>
            <person name="McCartney M.A."/>
            <person name="Auch B."/>
            <person name="Kono T."/>
            <person name="Mallez S."/>
            <person name="Becker A."/>
            <person name="Gohl D.M."/>
            <person name="Silverstein K.A.T."/>
            <person name="Koren S."/>
            <person name="Bechman K.B."/>
            <person name="Herman A."/>
            <person name="Abrahante J.E."/>
            <person name="Garbe J."/>
        </authorList>
    </citation>
    <scope>NUCLEOTIDE SEQUENCE</scope>
    <source>
        <strain evidence="4">Duluth1</strain>
        <tissue evidence="4">Whole animal</tissue>
    </source>
</reference>
<dbReference type="InterPro" id="IPR014905">
    <property type="entry name" value="HIRAN"/>
</dbReference>
<keyword evidence="1" id="KW-0479">Metal-binding</keyword>
<accession>A0A9D4L931</accession>
<evidence type="ECO:0000256" key="2">
    <source>
        <dbReference type="ARBA" id="ARBA00022801"/>
    </source>
</evidence>
<comment type="caution">
    <text evidence="4">The sequence shown here is derived from an EMBL/GenBank/DDBJ whole genome shotgun (WGS) entry which is preliminary data.</text>
</comment>
<keyword evidence="2" id="KW-0378">Hydrolase</keyword>